<keyword evidence="2" id="KW-1185">Reference proteome</keyword>
<name>A0A7D9MHM5_PARCT</name>
<proteinExistence type="predicted"/>
<dbReference type="AlphaFoldDB" id="A0A7D9MHM5"/>
<organism evidence="1 2">
    <name type="scientific">Paramuricea clavata</name>
    <name type="common">Red gorgonian</name>
    <name type="synonym">Violescent sea-whip</name>
    <dbReference type="NCBI Taxonomy" id="317549"/>
    <lineage>
        <taxon>Eukaryota</taxon>
        <taxon>Metazoa</taxon>
        <taxon>Cnidaria</taxon>
        <taxon>Anthozoa</taxon>
        <taxon>Octocorallia</taxon>
        <taxon>Malacalcyonacea</taxon>
        <taxon>Plexauridae</taxon>
        <taxon>Paramuricea</taxon>
    </lineage>
</organism>
<evidence type="ECO:0000313" key="1">
    <source>
        <dbReference type="EMBL" id="CAB4046201.1"/>
    </source>
</evidence>
<protein>
    <submittedName>
        <fullName evidence="1">Uncharacterized protein</fullName>
    </submittedName>
</protein>
<comment type="caution">
    <text evidence="1">The sequence shown here is derived from an EMBL/GenBank/DDBJ whole genome shotgun (WGS) entry which is preliminary data.</text>
</comment>
<sequence>MRGYHSHFSRTIASAKNLTEAEGAHTLTSQMREFGQVKRYYNKLIDATIELQDIDPSNIDVYGEELDKDRVRFDEISVMVAKRLALASNGQRNHSPIYTNETPKTFRINEALKPDILNKDATPLELRQWMDSFEAYYASNKMESLTIIEQQAKFHPFPSSREILQGIRSDSLFRKARCLAGLSSDRPR</sequence>
<evidence type="ECO:0000313" key="2">
    <source>
        <dbReference type="Proteomes" id="UP001152795"/>
    </source>
</evidence>
<reference evidence="1" key="1">
    <citation type="submission" date="2020-04" db="EMBL/GenBank/DDBJ databases">
        <authorList>
            <person name="Alioto T."/>
            <person name="Alioto T."/>
            <person name="Gomez Garrido J."/>
        </authorList>
    </citation>
    <scope>NUCLEOTIDE SEQUENCE</scope>
    <source>
        <strain evidence="1">A484AB</strain>
    </source>
</reference>
<accession>A0A7D9MHM5</accession>
<dbReference type="EMBL" id="CACRXK020047330">
    <property type="protein sequence ID" value="CAB4046201.1"/>
    <property type="molecule type" value="Genomic_DNA"/>
</dbReference>
<dbReference type="Proteomes" id="UP001152795">
    <property type="component" value="Unassembled WGS sequence"/>
</dbReference>
<gene>
    <name evidence="1" type="ORF">PACLA_8A074824</name>
</gene>